<dbReference type="InterPro" id="IPR013766">
    <property type="entry name" value="Thioredoxin_domain"/>
</dbReference>
<dbReference type="Pfam" id="PF00255">
    <property type="entry name" value="GSHPx"/>
    <property type="match status" value="2"/>
</dbReference>
<dbReference type="InterPro" id="IPR029760">
    <property type="entry name" value="GPX_CS"/>
</dbReference>
<dbReference type="InterPro" id="IPR000889">
    <property type="entry name" value="Glutathione_peroxidase"/>
</dbReference>
<comment type="function">
    <text evidence="5">Protects cells and enzymes from oxidative damage, by catalyzing the reduction of hydrogen peroxide, lipid peroxides and organic hydroperoxide, by glutathione.</text>
</comment>
<evidence type="ECO:0000256" key="6">
    <source>
        <dbReference type="RuleBase" id="RU000499"/>
    </source>
</evidence>
<keyword evidence="2 6" id="KW-0575">Peroxidase</keyword>
<dbReference type="SUPFAM" id="SSF52833">
    <property type="entry name" value="Thioredoxin-like"/>
    <property type="match status" value="2"/>
</dbReference>
<dbReference type="InterPro" id="IPR036249">
    <property type="entry name" value="Thioredoxin-like_sf"/>
</dbReference>
<dbReference type="PROSITE" id="PS00763">
    <property type="entry name" value="GLUTATHIONE_PEROXID_2"/>
    <property type="match status" value="2"/>
</dbReference>
<dbReference type="Proteomes" id="UP000827721">
    <property type="component" value="Unassembled WGS sequence"/>
</dbReference>
<dbReference type="PANTHER" id="PTHR11592:SF118">
    <property type="entry name" value="PHOSPHOLIPID HYDROPEROXIDE GLUTATHIONE PEROXIDASE 6, MITOCHONDRIAL-RELATED"/>
    <property type="match status" value="1"/>
</dbReference>
<dbReference type="PROSITE" id="PS00460">
    <property type="entry name" value="GLUTATHIONE_PEROXID_1"/>
    <property type="match status" value="2"/>
</dbReference>
<evidence type="ECO:0000313" key="8">
    <source>
        <dbReference type="EMBL" id="KAH7550302.1"/>
    </source>
</evidence>
<evidence type="ECO:0000256" key="1">
    <source>
        <dbReference type="ARBA" id="ARBA00006926"/>
    </source>
</evidence>
<keyword evidence="9" id="KW-1185">Reference proteome</keyword>
<comment type="caution">
    <text evidence="8">The sequence shown here is derived from an EMBL/GenBank/DDBJ whole genome shotgun (WGS) entry which is preliminary data.</text>
</comment>
<proteinExistence type="inferred from homology"/>
<comment type="catalytic activity">
    <reaction evidence="4">
        <text>a hydroperoxy polyunsaturated fatty acid + 2 glutathione = a hydroxy polyunsaturated fatty acid + glutathione disulfide + H2O</text>
        <dbReference type="Rhea" id="RHEA:19057"/>
        <dbReference type="ChEBI" id="CHEBI:15377"/>
        <dbReference type="ChEBI" id="CHEBI:57925"/>
        <dbReference type="ChEBI" id="CHEBI:58297"/>
        <dbReference type="ChEBI" id="CHEBI:131871"/>
        <dbReference type="ChEBI" id="CHEBI:134019"/>
        <dbReference type="EC" id="1.11.1.12"/>
    </reaction>
</comment>
<keyword evidence="3 6" id="KW-0560">Oxidoreductase</keyword>
<evidence type="ECO:0000259" key="7">
    <source>
        <dbReference type="PROSITE" id="PS51352"/>
    </source>
</evidence>
<dbReference type="InterPro" id="IPR029759">
    <property type="entry name" value="GPX_AS"/>
</dbReference>
<name>A0ABQ8H8Q1_9ROSI</name>
<dbReference type="PROSITE" id="PS51352">
    <property type="entry name" value="THIOREDOXIN_2"/>
    <property type="match status" value="1"/>
</dbReference>
<dbReference type="PRINTS" id="PR01011">
    <property type="entry name" value="GLUTPROXDASE"/>
</dbReference>
<feature type="domain" description="Thioredoxin" evidence="7">
    <location>
        <begin position="281"/>
        <end position="443"/>
    </location>
</feature>
<protein>
    <recommendedName>
        <fullName evidence="6">Glutathione peroxidase</fullName>
    </recommendedName>
</protein>
<comment type="similarity">
    <text evidence="1 6">Belongs to the glutathione peroxidase family.</text>
</comment>
<dbReference type="PANTHER" id="PTHR11592">
    <property type="entry name" value="GLUTATHIONE PEROXIDASE"/>
    <property type="match status" value="1"/>
</dbReference>
<accession>A0ABQ8H8Q1</accession>
<evidence type="ECO:0000313" key="9">
    <source>
        <dbReference type="Proteomes" id="UP000827721"/>
    </source>
</evidence>
<sequence>MLCSTASVTRLLFKRNLNFAAVFASLPLTKHLASSCENTLFVSLVSRPIKTGVSRPVLLFSFRADHTMASQSKTGSVYDFTVKDARGNDVDLSTYKGKVLLIVNVASQCGLTNSNYTELNQLYEKYKNQGLEILAFPCNQFGAQEPGNNEQILEFACTRFKAEFPIFDKVDVNGDNAAPLYKHLKSSKGGLFGDSIKWNFSKFLVDKEGNVVERYAPTTTPLSIENHGVCYPFAEGCEETLGGCITATEVASSAYSKQMTLLGINTFHGNSQLLRMANQLTKNPESVYDIAVKDAKGQDVDLSTYKGKVLLIVNVASKCGMTNSNYRDMNQLHEKYKDQGLDILAFPCNQFGEEEPGTNDQIIDFVCTRFKSEFPIFGKIDVNGEHASPLYKFLKSGKWGIFGDDIQWNFAKFLVDKNGQVVDRYYPTTSPLSLEHDVKKLLGIS</sequence>
<evidence type="ECO:0000256" key="5">
    <source>
        <dbReference type="ARBA" id="ARBA00037287"/>
    </source>
</evidence>
<dbReference type="EMBL" id="JAFEMO010000013">
    <property type="protein sequence ID" value="KAH7550302.1"/>
    <property type="molecule type" value="Genomic_DNA"/>
</dbReference>
<reference evidence="8 9" key="1">
    <citation type="submission" date="2021-02" db="EMBL/GenBank/DDBJ databases">
        <title>Plant Genome Project.</title>
        <authorList>
            <person name="Zhang R.-G."/>
        </authorList>
    </citation>
    <scope>NUCLEOTIDE SEQUENCE [LARGE SCALE GENOMIC DNA]</scope>
    <source>
        <tissue evidence="8">Leaves</tissue>
    </source>
</reference>
<evidence type="ECO:0000256" key="2">
    <source>
        <dbReference type="ARBA" id="ARBA00022559"/>
    </source>
</evidence>
<evidence type="ECO:0000256" key="3">
    <source>
        <dbReference type="ARBA" id="ARBA00023002"/>
    </source>
</evidence>
<dbReference type="Gene3D" id="3.40.30.10">
    <property type="entry name" value="Glutaredoxin"/>
    <property type="match status" value="2"/>
</dbReference>
<evidence type="ECO:0000256" key="4">
    <source>
        <dbReference type="ARBA" id="ARBA00036974"/>
    </source>
</evidence>
<dbReference type="PROSITE" id="PS51355">
    <property type="entry name" value="GLUTATHIONE_PEROXID_3"/>
    <property type="match status" value="2"/>
</dbReference>
<dbReference type="CDD" id="cd00340">
    <property type="entry name" value="GSH_Peroxidase"/>
    <property type="match status" value="2"/>
</dbReference>
<organism evidence="8 9">
    <name type="scientific">Xanthoceras sorbifolium</name>
    <dbReference type="NCBI Taxonomy" id="99658"/>
    <lineage>
        <taxon>Eukaryota</taxon>
        <taxon>Viridiplantae</taxon>
        <taxon>Streptophyta</taxon>
        <taxon>Embryophyta</taxon>
        <taxon>Tracheophyta</taxon>
        <taxon>Spermatophyta</taxon>
        <taxon>Magnoliopsida</taxon>
        <taxon>eudicotyledons</taxon>
        <taxon>Gunneridae</taxon>
        <taxon>Pentapetalae</taxon>
        <taxon>rosids</taxon>
        <taxon>malvids</taxon>
        <taxon>Sapindales</taxon>
        <taxon>Sapindaceae</taxon>
        <taxon>Xanthoceroideae</taxon>
        <taxon>Xanthoceras</taxon>
    </lineage>
</organism>
<gene>
    <name evidence="8" type="ORF">JRO89_XS13G0167800</name>
</gene>